<reference evidence="2" key="1">
    <citation type="submission" date="2018-05" db="EMBL/GenBank/DDBJ databases">
        <title>Complete genome sequence of Actinobacillus porcitonsillarum reference strain 9953L55 (CCUG 46996).</title>
        <authorList>
            <person name="Dona V."/>
            <person name="Perreten V."/>
        </authorList>
    </citation>
    <scope>NUCLEOTIDE SEQUENCE [LARGE SCALE GENOMIC DNA]</scope>
    <source>
        <strain evidence="2">9953L55</strain>
    </source>
</reference>
<proteinExistence type="predicted"/>
<sequence length="59" mass="7029">MAHSQSVIHNNERFIEYTYFWLNIKLFKSKAVKFHGNFAKFHRNSTAYQENKGYSNSTP</sequence>
<name>A0A2U8FJ01_9PAST</name>
<dbReference type="EMBL" id="CP029206">
    <property type="protein sequence ID" value="AWI50933.1"/>
    <property type="molecule type" value="Genomic_DNA"/>
</dbReference>
<organism evidence="1 2">
    <name type="scientific">Actinobacillus porcitonsillarum</name>
    <dbReference type="NCBI Taxonomy" id="189834"/>
    <lineage>
        <taxon>Bacteria</taxon>
        <taxon>Pseudomonadati</taxon>
        <taxon>Pseudomonadota</taxon>
        <taxon>Gammaproteobacteria</taxon>
        <taxon>Pasteurellales</taxon>
        <taxon>Pasteurellaceae</taxon>
        <taxon>Actinobacillus</taxon>
    </lineage>
</organism>
<dbReference type="KEGG" id="apor:DDU33_05325"/>
<dbReference type="Proteomes" id="UP000244920">
    <property type="component" value="Chromosome"/>
</dbReference>
<gene>
    <name evidence="1" type="ORF">DDU33_05325</name>
</gene>
<evidence type="ECO:0000313" key="1">
    <source>
        <dbReference type="EMBL" id="AWI50933.1"/>
    </source>
</evidence>
<keyword evidence="2" id="KW-1185">Reference proteome</keyword>
<accession>A0A2U8FJ01</accession>
<protein>
    <submittedName>
        <fullName evidence="1">Uncharacterized protein</fullName>
    </submittedName>
</protein>
<evidence type="ECO:0000313" key="2">
    <source>
        <dbReference type="Proteomes" id="UP000244920"/>
    </source>
</evidence>
<dbReference type="AlphaFoldDB" id="A0A2U8FJ01"/>